<dbReference type="Proteomes" id="UP000631114">
    <property type="component" value="Unassembled WGS sequence"/>
</dbReference>
<dbReference type="SUPFAM" id="SSF55797">
    <property type="entry name" value="PR-1-like"/>
    <property type="match status" value="1"/>
</dbReference>
<dbReference type="InterPro" id="IPR001283">
    <property type="entry name" value="CRISP-related"/>
</dbReference>
<evidence type="ECO:0000256" key="1">
    <source>
        <dbReference type="SAM" id="SignalP"/>
    </source>
</evidence>
<feature type="domain" description="SCP" evidence="2">
    <location>
        <begin position="27"/>
        <end position="101"/>
    </location>
</feature>
<dbReference type="AlphaFoldDB" id="A0A835GWC2"/>
<dbReference type="EMBL" id="JADFTS010000009">
    <property type="protein sequence ID" value="KAF9587700.1"/>
    <property type="molecule type" value="Genomic_DNA"/>
</dbReference>
<dbReference type="Pfam" id="PF00188">
    <property type="entry name" value="CAP"/>
    <property type="match status" value="1"/>
</dbReference>
<comment type="caution">
    <text evidence="3">The sequence shown here is derived from an EMBL/GenBank/DDBJ whole genome shotgun (WGS) entry which is preliminary data.</text>
</comment>
<gene>
    <name evidence="3" type="ORF">IFM89_004532</name>
</gene>
<dbReference type="OrthoDB" id="1730477at2759"/>
<organism evidence="3 4">
    <name type="scientific">Coptis chinensis</name>
    <dbReference type="NCBI Taxonomy" id="261450"/>
    <lineage>
        <taxon>Eukaryota</taxon>
        <taxon>Viridiplantae</taxon>
        <taxon>Streptophyta</taxon>
        <taxon>Embryophyta</taxon>
        <taxon>Tracheophyta</taxon>
        <taxon>Spermatophyta</taxon>
        <taxon>Magnoliopsida</taxon>
        <taxon>Ranunculales</taxon>
        <taxon>Ranunculaceae</taxon>
        <taxon>Coptidoideae</taxon>
        <taxon>Coptis</taxon>
    </lineage>
</organism>
<feature type="chain" id="PRO_5032640929" description="SCP domain-containing protein" evidence="1">
    <location>
        <begin position="26"/>
        <end position="102"/>
    </location>
</feature>
<keyword evidence="1" id="KW-0732">Signal</keyword>
<sequence>MAMRRSLALALLCLVGLAVLNVSQAQDSPQDYLSVHTAARAEVGVEPMTWDDGVAAYAQNYANQMASSCNLVHSSGPYGENLAWSSDSRLSSTEFKNIGHGL</sequence>
<keyword evidence="4" id="KW-1185">Reference proteome</keyword>
<accession>A0A835GWC2</accession>
<evidence type="ECO:0000313" key="4">
    <source>
        <dbReference type="Proteomes" id="UP000631114"/>
    </source>
</evidence>
<dbReference type="SMART" id="SM00198">
    <property type="entry name" value="SCP"/>
    <property type="match status" value="1"/>
</dbReference>
<dbReference type="InterPro" id="IPR035940">
    <property type="entry name" value="CAP_sf"/>
</dbReference>
<proteinExistence type="predicted"/>
<dbReference type="InterPro" id="IPR014044">
    <property type="entry name" value="CAP_dom"/>
</dbReference>
<feature type="signal peptide" evidence="1">
    <location>
        <begin position="1"/>
        <end position="25"/>
    </location>
</feature>
<reference evidence="3 4" key="1">
    <citation type="submission" date="2020-10" db="EMBL/GenBank/DDBJ databases">
        <title>The Coptis chinensis genome and diversification of protoberbering-type alkaloids.</title>
        <authorList>
            <person name="Wang B."/>
            <person name="Shu S."/>
            <person name="Song C."/>
            <person name="Liu Y."/>
        </authorList>
    </citation>
    <scope>NUCLEOTIDE SEQUENCE [LARGE SCALE GENOMIC DNA]</scope>
    <source>
        <strain evidence="3">HL-2020</strain>
        <tissue evidence="3">Leaf</tissue>
    </source>
</reference>
<protein>
    <recommendedName>
        <fullName evidence="2">SCP domain-containing protein</fullName>
    </recommendedName>
</protein>
<evidence type="ECO:0000259" key="2">
    <source>
        <dbReference type="SMART" id="SM00198"/>
    </source>
</evidence>
<name>A0A835GWC2_9MAGN</name>
<dbReference type="Gene3D" id="3.40.33.10">
    <property type="entry name" value="CAP"/>
    <property type="match status" value="1"/>
</dbReference>
<dbReference type="PANTHER" id="PTHR10334">
    <property type="entry name" value="CYSTEINE-RICH SECRETORY PROTEIN-RELATED"/>
    <property type="match status" value="1"/>
</dbReference>
<evidence type="ECO:0000313" key="3">
    <source>
        <dbReference type="EMBL" id="KAF9587700.1"/>
    </source>
</evidence>